<dbReference type="AlphaFoldDB" id="W1YI20"/>
<evidence type="ECO:0000313" key="3">
    <source>
        <dbReference type="EMBL" id="ETJ40829.1"/>
    </source>
</evidence>
<dbReference type="GO" id="GO:0009245">
    <property type="term" value="P:lipid A biosynthetic process"/>
    <property type="evidence" value="ECO:0007669"/>
    <property type="project" value="TreeGrafter"/>
</dbReference>
<dbReference type="PANTHER" id="PTHR42755:SF1">
    <property type="entry name" value="3-DEOXY-D-MANNO-OCTULOSONIC ACID TRANSFERASE, MITOCHONDRIAL-RELATED"/>
    <property type="match status" value="1"/>
</dbReference>
<feature type="non-terminal residue" evidence="3">
    <location>
        <position position="104"/>
    </location>
</feature>
<name>W1YI20_9ZZZZ</name>
<dbReference type="Pfam" id="PF04413">
    <property type="entry name" value="Glycos_transf_N"/>
    <property type="match status" value="1"/>
</dbReference>
<sequence>RLAFEDGFYERIKQSAGYMPASLLKKIEGRRAIWIHAASVGEIVATSPLVKEVKKEFPEAVVVVSVVTATGHAMAHRIIPEAEGIIFFPLDLPYLTRKILHIIK</sequence>
<reference evidence="3" key="1">
    <citation type="submission" date="2013-12" db="EMBL/GenBank/DDBJ databases">
        <title>A Varibaculum cambriense genome reconstructed from a premature infant gut community with otherwise low bacterial novelty that shifts toward anaerobic metabolism during the third week of life.</title>
        <authorList>
            <person name="Brown C.T."/>
            <person name="Sharon I."/>
            <person name="Thomas B.C."/>
            <person name="Castelle C.J."/>
            <person name="Morowitz M.J."/>
            <person name="Banfield J.F."/>
        </authorList>
    </citation>
    <scope>NUCLEOTIDE SEQUENCE</scope>
</reference>
<keyword evidence="1 3" id="KW-0808">Transferase</keyword>
<accession>W1YI20</accession>
<dbReference type="PANTHER" id="PTHR42755">
    <property type="entry name" value="3-DEOXY-MANNO-OCTULOSONATE CYTIDYLYLTRANSFERASE"/>
    <property type="match status" value="1"/>
</dbReference>
<dbReference type="InterPro" id="IPR007507">
    <property type="entry name" value="Glycos_transf_N"/>
</dbReference>
<dbReference type="InterPro" id="IPR038107">
    <property type="entry name" value="Glycos_transf_N_sf"/>
</dbReference>
<evidence type="ECO:0000259" key="2">
    <source>
        <dbReference type="Pfam" id="PF04413"/>
    </source>
</evidence>
<organism evidence="3">
    <name type="scientific">human gut metagenome</name>
    <dbReference type="NCBI Taxonomy" id="408170"/>
    <lineage>
        <taxon>unclassified sequences</taxon>
        <taxon>metagenomes</taxon>
        <taxon>organismal metagenomes</taxon>
    </lineage>
</organism>
<dbReference type="InterPro" id="IPR039901">
    <property type="entry name" value="Kdotransferase"/>
</dbReference>
<dbReference type="GO" id="GO:0016740">
    <property type="term" value="F:transferase activity"/>
    <property type="evidence" value="ECO:0007669"/>
    <property type="project" value="UniProtKB-KW"/>
</dbReference>
<protein>
    <submittedName>
        <fullName evidence="3">Three-deoxy-D-manno-octulosonic-acid transferase protein</fullName>
    </submittedName>
</protein>
<evidence type="ECO:0000256" key="1">
    <source>
        <dbReference type="ARBA" id="ARBA00022679"/>
    </source>
</evidence>
<feature type="non-terminal residue" evidence="3">
    <location>
        <position position="1"/>
    </location>
</feature>
<proteinExistence type="predicted"/>
<gene>
    <name evidence="3" type="ORF">Q604_UNBC05248G0001</name>
</gene>
<dbReference type="EMBL" id="AZMM01005248">
    <property type="protein sequence ID" value="ETJ40829.1"/>
    <property type="molecule type" value="Genomic_DNA"/>
</dbReference>
<dbReference type="Gene3D" id="3.40.50.11720">
    <property type="entry name" value="3-Deoxy-D-manno-octulosonic-acid transferase, N-terminal domain"/>
    <property type="match status" value="1"/>
</dbReference>
<feature type="domain" description="3-deoxy-D-manno-octulosonic-acid transferase N-terminal" evidence="2">
    <location>
        <begin position="11"/>
        <end position="103"/>
    </location>
</feature>
<dbReference type="GO" id="GO:0005886">
    <property type="term" value="C:plasma membrane"/>
    <property type="evidence" value="ECO:0007669"/>
    <property type="project" value="TreeGrafter"/>
</dbReference>
<comment type="caution">
    <text evidence="3">The sequence shown here is derived from an EMBL/GenBank/DDBJ whole genome shotgun (WGS) entry which is preliminary data.</text>
</comment>